<dbReference type="Proteomes" id="UP001427805">
    <property type="component" value="Unassembled WGS sequence"/>
</dbReference>
<name>A0ABV0BC58_9SPHN</name>
<organism evidence="2 3">
    <name type="scientific">Sphingomonas rustica</name>
    <dbReference type="NCBI Taxonomy" id="3103142"/>
    <lineage>
        <taxon>Bacteria</taxon>
        <taxon>Pseudomonadati</taxon>
        <taxon>Pseudomonadota</taxon>
        <taxon>Alphaproteobacteria</taxon>
        <taxon>Sphingomonadales</taxon>
        <taxon>Sphingomonadaceae</taxon>
        <taxon>Sphingomonas</taxon>
    </lineage>
</organism>
<comment type="caution">
    <text evidence="2">The sequence shown here is derived from an EMBL/GenBank/DDBJ whole genome shotgun (WGS) entry which is preliminary data.</text>
</comment>
<protein>
    <submittedName>
        <fullName evidence="2">MarR family transcriptional regulator</fullName>
    </submittedName>
</protein>
<dbReference type="Gene3D" id="1.10.10.10">
    <property type="entry name" value="Winged helix-like DNA-binding domain superfamily/Winged helix DNA-binding domain"/>
    <property type="match status" value="1"/>
</dbReference>
<dbReference type="InterPro" id="IPR036390">
    <property type="entry name" value="WH_DNA-bd_sf"/>
</dbReference>
<dbReference type="EMBL" id="JBDIZK010000012">
    <property type="protein sequence ID" value="MEN3749150.1"/>
    <property type="molecule type" value="Genomic_DNA"/>
</dbReference>
<dbReference type="InterPro" id="IPR036388">
    <property type="entry name" value="WH-like_DNA-bd_sf"/>
</dbReference>
<gene>
    <name evidence="2" type="ORF">TPR58_18395</name>
</gene>
<evidence type="ECO:0000313" key="3">
    <source>
        <dbReference type="Proteomes" id="UP001427805"/>
    </source>
</evidence>
<evidence type="ECO:0000256" key="1">
    <source>
        <dbReference type="SAM" id="Coils"/>
    </source>
</evidence>
<dbReference type="RefSeq" id="WP_346248190.1">
    <property type="nucleotide sequence ID" value="NZ_JBDIZK010000012.1"/>
</dbReference>
<sequence length="144" mass="16011">MPSDGVAARRALAEIATLEATLAETRARVLNLESARQVDLAAAAYRERRIRDACFGEDSDLFGEPVWDMLLDLYSARMRGVPVSVSSACIAAHVPNTTALRYIAIMETRGLVSRRRDDADARRVFVEISDRAMAQVRAWLERST</sequence>
<dbReference type="SUPFAM" id="SSF46785">
    <property type="entry name" value="Winged helix' DNA-binding domain"/>
    <property type="match status" value="1"/>
</dbReference>
<keyword evidence="3" id="KW-1185">Reference proteome</keyword>
<keyword evidence="1" id="KW-0175">Coiled coil</keyword>
<feature type="coiled-coil region" evidence="1">
    <location>
        <begin position="8"/>
        <end position="35"/>
    </location>
</feature>
<reference evidence="2 3" key="1">
    <citation type="submission" date="2024-05" db="EMBL/GenBank/DDBJ databases">
        <title>Sphingomonas sp. HF-S3 16S ribosomal RNA gene Genome sequencing and assembly.</title>
        <authorList>
            <person name="Lee H."/>
        </authorList>
    </citation>
    <scope>NUCLEOTIDE SEQUENCE [LARGE SCALE GENOMIC DNA]</scope>
    <source>
        <strain evidence="2 3">HF-S3</strain>
    </source>
</reference>
<evidence type="ECO:0000313" key="2">
    <source>
        <dbReference type="EMBL" id="MEN3749150.1"/>
    </source>
</evidence>
<proteinExistence type="predicted"/>
<accession>A0ABV0BC58</accession>